<reference evidence="1 3" key="1">
    <citation type="submission" date="2019-03" db="EMBL/GenBank/DDBJ databases">
        <title>Genomic Encyclopedia of Type Strains, Phase IV (KMG-IV): sequencing the most valuable type-strain genomes for metagenomic binning, comparative biology and taxonomic classification.</title>
        <authorList>
            <person name="Goeker M."/>
        </authorList>
    </citation>
    <scope>NUCLEOTIDE SEQUENCE [LARGE SCALE GENOMIC DNA]</scope>
    <source>
        <strain evidence="1 3">DSM 28140</strain>
    </source>
</reference>
<keyword evidence="4" id="KW-1185">Reference proteome</keyword>
<dbReference type="Proteomes" id="UP000294619">
    <property type="component" value="Unassembled WGS sequence"/>
</dbReference>
<reference evidence="2 4" key="2">
    <citation type="submission" date="2019-05" db="EMBL/GenBank/DDBJ databases">
        <title>Pasteurellaceae isolates from reptiles.</title>
        <authorList>
            <person name="Bojesen A.M."/>
            <person name="Lund E."/>
        </authorList>
    </citation>
    <scope>NUCLEOTIDE SEQUENCE [LARGE SCALE GENOMIC DNA]</scope>
    <source>
        <strain evidence="2 4">ELNT2x</strain>
    </source>
</reference>
<proteinExistence type="predicted"/>
<dbReference type="EMBL" id="VDGV01000205">
    <property type="protein sequence ID" value="TNG85589.1"/>
    <property type="molecule type" value="Genomic_DNA"/>
</dbReference>
<name>A0A4R3Y861_9PAST</name>
<evidence type="ECO:0000313" key="1">
    <source>
        <dbReference type="EMBL" id="TCV87098.1"/>
    </source>
</evidence>
<dbReference type="AlphaFoldDB" id="A0A4R3Y861"/>
<protein>
    <submittedName>
        <fullName evidence="1">Uncharacterized protein</fullName>
    </submittedName>
</protein>
<evidence type="ECO:0000313" key="2">
    <source>
        <dbReference type="EMBL" id="TNG85589.1"/>
    </source>
</evidence>
<organism evidence="1 3">
    <name type="scientific">Testudinibacter aquarius</name>
    <dbReference type="NCBI Taxonomy" id="1524974"/>
    <lineage>
        <taxon>Bacteria</taxon>
        <taxon>Pseudomonadati</taxon>
        <taxon>Pseudomonadota</taxon>
        <taxon>Gammaproteobacteria</taxon>
        <taxon>Pasteurellales</taxon>
        <taxon>Pasteurellaceae</taxon>
        <taxon>Testudinibacter</taxon>
    </lineage>
</organism>
<gene>
    <name evidence="1" type="ORF">EDC16_10515</name>
    <name evidence="2" type="ORF">FHQ21_12630</name>
</gene>
<evidence type="ECO:0000313" key="4">
    <source>
        <dbReference type="Proteomes" id="UP000305526"/>
    </source>
</evidence>
<dbReference type="RefSeq" id="WP_132966465.1">
    <property type="nucleotide sequence ID" value="NZ_LEKL01000063.1"/>
</dbReference>
<comment type="caution">
    <text evidence="1">The sequence shown here is derived from an EMBL/GenBank/DDBJ whole genome shotgun (WGS) entry which is preliminary data.</text>
</comment>
<dbReference type="EMBL" id="SMCP01000005">
    <property type="protein sequence ID" value="TCV87098.1"/>
    <property type="molecule type" value="Genomic_DNA"/>
</dbReference>
<accession>A0A4R3Y861</accession>
<sequence length="197" mass="22972">MKDNPKKYSYEKWSKRYDTNMKNVSYELSREQAYRDQLGGKSETVKNPHTNRQLEEKFENFIFNIDDYLENFIEKAHQKGDDLDFSIDSLQTLKKYLISEKVDKNSTDVNDAAAYFGEVVRMNYGGQWICNLDKENNSLYYGLPVITGLGKVKDVLLSPFTSVKSLLLRPRENHFKTIIDNHISPKLLDLDDIPTEK</sequence>
<evidence type="ECO:0000313" key="3">
    <source>
        <dbReference type="Proteomes" id="UP000294619"/>
    </source>
</evidence>
<dbReference type="Proteomes" id="UP000305526">
    <property type="component" value="Unassembled WGS sequence"/>
</dbReference>